<dbReference type="PANTHER" id="PTHR16089:SF28">
    <property type="entry name" value="REST COREPRESSOR"/>
    <property type="match status" value="1"/>
</dbReference>
<accession>A0AAE0BP61</accession>
<evidence type="ECO:0000313" key="9">
    <source>
        <dbReference type="Proteomes" id="UP001190700"/>
    </source>
</evidence>
<name>A0AAE0BP61_9CHLO</name>
<evidence type="ECO:0000256" key="5">
    <source>
        <dbReference type="ARBA" id="ARBA00023242"/>
    </source>
</evidence>
<keyword evidence="3" id="KW-0862">Zinc</keyword>
<feature type="region of interest" description="Disordered" evidence="6">
    <location>
        <begin position="265"/>
        <end position="284"/>
    </location>
</feature>
<dbReference type="Proteomes" id="UP001190700">
    <property type="component" value="Unassembled WGS sequence"/>
</dbReference>
<feature type="region of interest" description="Disordered" evidence="6">
    <location>
        <begin position="72"/>
        <end position="99"/>
    </location>
</feature>
<evidence type="ECO:0000313" key="8">
    <source>
        <dbReference type="EMBL" id="KAK3240181.1"/>
    </source>
</evidence>
<dbReference type="AlphaFoldDB" id="A0AAE0BP61"/>
<dbReference type="GO" id="GO:0003714">
    <property type="term" value="F:transcription corepressor activity"/>
    <property type="evidence" value="ECO:0007669"/>
    <property type="project" value="TreeGrafter"/>
</dbReference>
<keyword evidence="9" id="KW-1185">Reference proteome</keyword>
<dbReference type="Gene3D" id="1.10.10.60">
    <property type="entry name" value="Homeodomain-like"/>
    <property type="match status" value="1"/>
</dbReference>
<protein>
    <recommendedName>
        <fullName evidence="7">SANT domain-containing protein</fullName>
    </recommendedName>
</protein>
<feature type="region of interest" description="Disordered" evidence="6">
    <location>
        <begin position="1"/>
        <end position="52"/>
    </location>
</feature>
<dbReference type="SMART" id="SM00717">
    <property type="entry name" value="SANT"/>
    <property type="match status" value="1"/>
</dbReference>
<proteinExistence type="predicted"/>
<feature type="compositionally biased region" description="Acidic residues" evidence="6">
    <location>
        <begin position="18"/>
        <end position="30"/>
    </location>
</feature>
<dbReference type="InterPro" id="IPR001005">
    <property type="entry name" value="SANT/Myb"/>
</dbReference>
<dbReference type="GO" id="GO:0008270">
    <property type="term" value="F:zinc ion binding"/>
    <property type="evidence" value="ECO:0007669"/>
    <property type="project" value="UniProtKB-KW"/>
</dbReference>
<gene>
    <name evidence="8" type="ORF">CYMTET_49969</name>
</gene>
<evidence type="ECO:0000256" key="2">
    <source>
        <dbReference type="ARBA" id="ARBA00022771"/>
    </source>
</evidence>
<dbReference type="InterPro" id="IPR009057">
    <property type="entry name" value="Homeodomain-like_sf"/>
</dbReference>
<dbReference type="PANTHER" id="PTHR16089">
    <property type="entry name" value="REST COREPRESSOR COREST PROTEIN-RELATED"/>
    <property type="match status" value="1"/>
</dbReference>
<reference evidence="8 9" key="1">
    <citation type="journal article" date="2015" name="Genome Biol. Evol.">
        <title>Comparative Genomics of a Bacterivorous Green Alga Reveals Evolutionary Causalities and Consequences of Phago-Mixotrophic Mode of Nutrition.</title>
        <authorList>
            <person name="Burns J.A."/>
            <person name="Paasch A."/>
            <person name="Narechania A."/>
            <person name="Kim E."/>
        </authorList>
    </citation>
    <scope>NUCLEOTIDE SEQUENCE [LARGE SCALE GENOMIC DNA]</scope>
    <source>
        <strain evidence="8 9">PLY_AMNH</strain>
    </source>
</reference>
<dbReference type="InterPro" id="IPR017884">
    <property type="entry name" value="SANT_dom"/>
</dbReference>
<keyword evidence="1" id="KW-0479">Metal-binding</keyword>
<comment type="caution">
    <text evidence="8">The sequence shown here is derived from an EMBL/GenBank/DDBJ whole genome shotgun (WGS) entry which is preliminary data.</text>
</comment>
<evidence type="ECO:0000256" key="4">
    <source>
        <dbReference type="ARBA" id="ARBA00023125"/>
    </source>
</evidence>
<evidence type="ECO:0000256" key="3">
    <source>
        <dbReference type="ARBA" id="ARBA00022833"/>
    </source>
</evidence>
<dbReference type="EMBL" id="LGRX02033720">
    <property type="protein sequence ID" value="KAK3240181.1"/>
    <property type="molecule type" value="Genomic_DNA"/>
</dbReference>
<dbReference type="GO" id="GO:0003677">
    <property type="term" value="F:DNA binding"/>
    <property type="evidence" value="ECO:0007669"/>
    <property type="project" value="UniProtKB-KW"/>
</dbReference>
<dbReference type="InterPro" id="IPR051066">
    <property type="entry name" value="Trans_reg/Corepressor"/>
</dbReference>
<dbReference type="SUPFAM" id="SSF46689">
    <property type="entry name" value="Homeodomain-like"/>
    <property type="match status" value="1"/>
</dbReference>
<dbReference type="FunFam" id="1.10.10.60:FF:000012">
    <property type="entry name" value="Metastasis-associated 1 family, member 3"/>
    <property type="match status" value="1"/>
</dbReference>
<evidence type="ECO:0000256" key="6">
    <source>
        <dbReference type="SAM" id="MobiDB-lite"/>
    </source>
</evidence>
<keyword evidence="2" id="KW-0863">Zinc-finger</keyword>
<evidence type="ECO:0000256" key="1">
    <source>
        <dbReference type="ARBA" id="ARBA00022723"/>
    </source>
</evidence>
<dbReference type="PROSITE" id="PS51293">
    <property type="entry name" value="SANT"/>
    <property type="match status" value="1"/>
</dbReference>
<dbReference type="GO" id="GO:0006357">
    <property type="term" value="P:regulation of transcription by RNA polymerase II"/>
    <property type="evidence" value="ECO:0007669"/>
    <property type="project" value="TreeGrafter"/>
</dbReference>
<feature type="domain" description="SANT" evidence="7">
    <location>
        <begin position="175"/>
        <end position="226"/>
    </location>
</feature>
<evidence type="ECO:0000259" key="7">
    <source>
        <dbReference type="PROSITE" id="PS51293"/>
    </source>
</evidence>
<keyword evidence="5" id="KW-0539">Nucleus</keyword>
<organism evidence="8 9">
    <name type="scientific">Cymbomonas tetramitiformis</name>
    <dbReference type="NCBI Taxonomy" id="36881"/>
    <lineage>
        <taxon>Eukaryota</taxon>
        <taxon>Viridiplantae</taxon>
        <taxon>Chlorophyta</taxon>
        <taxon>Pyramimonadophyceae</taxon>
        <taxon>Pyramimonadales</taxon>
        <taxon>Pyramimonadaceae</taxon>
        <taxon>Cymbomonas</taxon>
    </lineage>
</organism>
<sequence>MGDGRRTTRSNVALQDAETGEEAESSDEDDRPQSRVGEEYQATNLPQVRELTPDARAAERCLTGALILSPSEGASACSRGETQVAAAPRSRGRPRLVRGASSDIPLSHAQGSARGGKESAAQPAATPVAAMALLPGMEKAIAAEVQRRAATVEQLAAACGEEATAALGVRQMGGAEARDWSAEEERLFGVGFRKHKRSFHRIADLIGTKSSRKVISYYYNAWKTRHTPDSRKYLIELKEEEAAQQAEEEAAAERVAAEVRRKEVAVEERKRERQRAEAEAAPIRRENKETLTWLRASARSGGTHPDLQAGFEVHSARMANLNRPRAVVNFGSRGASKR</sequence>
<dbReference type="GO" id="GO:0000118">
    <property type="term" value="C:histone deacetylase complex"/>
    <property type="evidence" value="ECO:0007669"/>
    <property type="project" value="TreeGrafter"/>
</dbReference>
<keyword evidence="4" id="KW-0238">DNA-binding</keyword>
<dbReference type="GO" id="GO:0005667">
    <property type="term" value="C:transcription regulator complex"/>
    <property type="evidence" value="ECO:0007669"/>
    <property type="project" value="TreeGrafter"/>
</dbReference>
<dbReference type="Pfam" id="PF00249">
    <property type="entry name" value="Myb_DNA-binding"/>
    <property type="match status" value="1"/>
</dbReference>